<protein>
    <recommendedName>
        <fullName evidence="2">TIL domain-containing protein</fullName>
    </recommendedName>
</protein>
<evidence type="ECO:0000256" key="1">
    <source>
        <dbReference type="SAM" id="SignalP"/>
    </source>
</evidence>
<reference evidence="3" key="1">
    <citation type="submission" date="2019-08" db="EMBL/GenBank/DDBJ databases">
        <title>The genome of the North American firefly Photinus pyralis.</title>
        <authorList>
            <consortium name="Photinus pyralis genome working group"/>
            <person name="Fallon T.R."/>
            <person name="Sander Lower S.E."/>
            <person name="Weng J.-K."/>
        </authorList>
    </citation>
    <scope>NUCLEOTIDE SEQUENCE</scope>
    <source>
        <strain evidence="3">TRF0915ILg1</strain>
        <tissue evidence="3">Whole body</tissue>
    </source>
</reference>
<dbReference type="OrthoDB" id="6236007at2759"/>
<dbReference type="InterPro" id="IPR002919">
    <property type="entry name" value="TIL_dom"/>
</dbReference>
<dbReference type="SUPFAM" id="SSF57567">
    <property type="entry name" value="Serine protease inhibitors"/>
    <property type="match status" value="1"/>
</dbReference>
<dbReference type="InterPro" id="IPR036084">
    <property type="entry name" value="Ser_inhib-like_sf"/>
</dbReference>
<dbReference type="EMBL" id="VTPC01008453">
    <property type="protein sequence ID" value="KAF2892813.1"/>
    <property type="molecule type" value="Genomic_DNA"/>
</dbReference>
<keyword evidence="4" id="KW-1185">Reference proteome</keyword>
<feature type="domain" description="TIL" evidence="2">
    <location>
        <begin position="28"/>
        <end position="78"/>
    </location>
</feature>
<dbReference type="CDD" id="cd19941">
    <property type="entry name" value="TIL"/>
    <property type="match status" value="1"/>
</dbReference>
<dbReference type="AlphaFoldDB" id="A0A8K0GC22"/>
<evidence type="ECO:0000313" key="4">
    <source>
        <dbReference type="Proteomes" id="UP000801492"/>
    </source>
</evidence>
<dbReference type="Proteomes" id="UP000801492">
    <property type="component" value="Unassembled WGS sequence"/>
</dbReference>
<keyword evidence="1" id="KW-0732">Signal</keyword>
<sequence>MKILSIIILILLCITFEFSFVGGSCSGNDEVFYECAHSCPPSCAHIVPNCKKPCRPGCMCKPGYYYNQRKVCVSYDDCYTGSREPKIVTEYYGCPHLDDRGKRCLKACNSKNSDYMMLRITCYKQCCSEFSRSKAVVANKCNKK</sequence>
<proteinExistence type="predicted"/>
<comment type="caution">
    <text evidence="3">The sequence shown here is derived from an EMBL/GenBank/DDBJ whole genome shotgun (WGS) entry which is preliminary data.</text>
</comment>
<dbReference type="Pfam" id="PF01826">
    <property type="entry name" value="TIL"/>
    <property type="match status" value="1"/>
</dbReference>
<gene>
    <name evidence="3" type="ORF">ILUMI_13356</name>
</gene>
<accession>A0A8K0GC22</accession>
<organism evidence="3 4">
    <name type="scientific">Ignelater luminosus</name>
    <name type="common">Cucubano</name>
    <name type="synonym">Pyrophorus luminosus</name>
    <dbReference type="NCBI Taxonomy" id="2038154"/>
    <lineage>
        <taxon>Eukaryota</taxon>
        <taxon>Metazoa</taxon>
        <taxon>Ecdysozoa</taxon>
        <taxon>Arthropoda</taxon>
        <taxon>Hexapoda</taxon>
        <taxon>Insecta</taxon>
        <taxon>Pterygota</taxon>
        <taxon>Neoptera</taxon>
        <taxon>Endopterygota</taxon>
        <taxon>Coleoptera</taxon>
        <taxon>Polyphaga</taxon>
        <taxon>Elateriformia</taxon>
        <taxon>Elateroidea</taxon>
        <taxon>Elateridae</taxon>
        <taxon>Agrypninae</taxon>
        <taxon>Pyrophorini</taxon>
        <taxon>Ignelater</taxon>
    </lineage>
</organism>
<evidence type="ECO:0000259" key="2">
    <source>
        <dbReference type="Pfam" id="PF01826"/>
    </source>
</evidence>
<dbReference type="Gene3D" id="2.10.25.10">
    <property type="entry name" value="Laminin"/>
    <property type="match status" value="1"/>
</dbReference>
<name>A0A8K0GC22_IGNLU</name>
<feature type="chain" id="PRO_5035482118" description="TIL domain-containing protein" evidence="1">
    <location>
        <begin position="24"/>
        <end position="144"/>
    </location>
</feature>
<feature type="signal peptide" evidence="1">
    <location>
        <begin position="1"/>
        <end position="23"/>
    </location>
</feature>
<evidence type="ECO:0000313" key="3">
    <source>
        <dbReference type="EMBL" id="KAF2892813.1"/>
    </source>
</evidence>